<organism evidence="1 2">
    <name type="scientific">Plesiocystis pacifica SIR-1</name>
    <dbReference type="NCBI Taxonomy" id="391625"/>
    <lineage>
        <taxon>Bacteria</taxon>
        <taxon>Pseudomonadati</taxon>
        <taxon>Myxococcota</taxon>
        <taxon>Polyangia</taxon>
        <taxon>Nannocystales</taxon>
        <taxon>Nannocystaceae</taxon>
        <taxon>Plesiocystis</taxon>
    </lineage>
</organism>
<dbReference type="EMBL" id="ABCS01000001">
    <property type="protein sequence ID" value="EDM81729.1"/>
    <property type="molecule type" value="Genomic_DNA"/>
</dbReference>
<sequence length="132" mass="14190">MSGSNHQWDIIGKVVVARTSPGPIDDAVWMAYVKDIEDNDLEYGLALTKGALDISALQRKAVADAMNKGGLAGVVVTDERLVRGLVTAVSWLGLKVSAFSWDELDGAIDALKTASAAERDQIKRIAQVFFKS</sequence>
<evidence type="ECO:0000313" key="2">
    <source>
        <dbReference type="Proteomes" id="UP000005801"/>
    </source>
</evidence>
<gene>
    <name evidence="1" type="ORF">PPSIR1_04663</name>
</gene>
<keyword evidence="2" id="KW-1185">Reference proteome</keyword>
<comment type="caution">
    <text evidence="1">The sequence shown here is derived from an EMBL/GenBank/DDBJ whole genome shotgun (WGS) entry which is preliminary data.</text>
</comment>
<name>A6FWQ5_9BACT</name>
<protein>
    <submittedName>
        <fullName evidence="1">Uncharacterized protein</fullName>
    </submittedName>
</protein>
<proteinExistence type="predicted"/>
<evidence type="ECO:0000313" key="1">
    <source>
        <dbReference type="EMBL" id="EDM81729.1"/>
    </source>
</evidence>
<accession>A6FWQ5</accession>
<dbReference type="AlphaFoldDB" id="A6FWQ5"/>
<reference evidence="1 2" key="1">
    <citation type="submission" date="2007-06" db="EMBL/GenBank/DDBJ databases">
        <authorList>
            <person name="Shimkets L."/>
            <person name="Ferriera S."/>
            <person name="Johnson J."/>
            <person name="Kravitz S."/>
            <person name="Beeson K."/>
            <person name="Sutton G."/>
            <person name="Rogers Y.-H."/>
            <person name="Friedman R."/>
            <person name="Frazier M."/>
            <person name="Venter J.C."/>
        </authorList>
    </citation>
    <scope>NUCLEOTIDE SEQUENCE [LARGE SCALE GENOMIC DNA]</scope>
    <source>
        <strain evidence="1 2">SIR-1</strain>
    </source>
</reference>
<dbReference type="Proteomes" id="UP000005801">
    <property type="component" value="Unassembled WGS sequence"/>
</dbReference>